<dbReference type="EMBL" id="JAFBMS010000242">
    <property type="protein sequence ID" value="KAG9332341.1"/>
    <property type="molecule type" value="Genomic_DNA"/>
</dbReference>
<dbReference type="GO" id="GO:0005886">
    <property type="term" value="C:plasma membrane"/>
    <property type="evidence" value="ECO:0007669"/>
    <property type="project" value="TreeGrafter"/>
</dbReference>
<keyword evidence="3" id="KW-1185">Reference proteome</keyword>
<accession>A0A8T2N1R2</accession>
<sequence>MKWWNDLWLNEGFATYVSYLGANDAEPDWGVKDLMVLYNVHGVFAVDALASSHPLSSREEEINKPAQINELFDSITYSKGASVLRMLSNFLSEPVFVKGLQAVDDSNVSLPRSLNEIMNRWILQMGFPVVTIDTSTGGLSQKHFLLDPESVVDRPYEWFVPITWTKKGVEQEPHWLLQKTGSHVWS</sequence>
<reference evidence="2" key="1">
    <citation type="thesis" date="2021" institute="BYU ScholarsArchive" country="Provo, UT, USA">
        <title>Applications of and Algorithms for Genome Assembly and Genomic Analyses with an Emphasis on Marine Teleosts.</title>
        <authorList>
            <person name="Pickett B.D."/>
        </authorList>
    </citation>
    <scope>NUCLEOTIDE SEQUENCE</scope>
    <source>
        <strain evidence="2">HI-2016</strain>
    </source>
</reference>
<evidence type="ECO:0000259" key="1">
    <source>
        <dbReference type="Pfam" id="PF01433"/>
    </source>
</evidence>
<dbReference type="Gene3D" id="2.60.40.1910">
    <property type="match status" value="1"/>
</dbReference>
<dbReference type="GO" id="GO:0005615">
    <property type="term" value="C:extracellular space"/>
    <property type="evidence" value="ECO:0007669"/>
    <property type="project" value="TreeGrafter"/>
</dbReference>
<dbReference type="GO" id="GO:0070006">
    <property type="term" value="F:metalloaminopeptidase activity"/>
    <property type="evidence" value="ECO:0007669"/>
    <property type="project" value="TreeGrafter"/>
</dbReference>
<gene>
    <name evidence="2" type="ORF">JZ751_015348</name>
</gene>
<dbReference type="GO" id="GO:0043171">
    <property type="term" value="P:peptide catabolic process"/>
    <property type="evidence" value="ECO:0007669"/>
    <property type="project" value="TreeGrafter"/>
</dbReference>
<dbReference type="SUPFAM" id="SSF55486">
    <property type="entry name" value="Metalloproteases ('zincins'), catalytic domain"/>
    <property type="match status" value="1"/>
</dbReference>
<name>A0A8T2N1R2_9TELE</name>
<dbReference type="InterPro" id="IPR050344">
    <property type="entry name" value="Peptidase_M1_aminopeptidases"/>
</dbReference>
<dbReference type="InterPro" id="IPR014782">
    <property type="entry name" value="Peptidase_M1_dom"/>
</dbReference>
<dbReference type="OrthoDB" id="6750768at2759"/>
<protein>
    <recommendedName>
        <fullName evidence="1">Peptidase M1 membrane alanine aminopeptidase domain-containing protein</fullName>
    </recommendedName>
</protein>
<dbReference type="AlphaFoldDB" id="A0A8T2N1R2"/>
<dbReference type="PANTHER" id="PTHR11533:SF172">
    <property type="entry name" value="AMINOPEPTIDASE N"/>
    <property type="match status" value="1"/>
</dbReference>
<proteinExistence type="predicted"/>
<dbReference type="Pfam" id="PF01433">
    <property type="entry name" value="Peptidase_M1"/>
    <property type="match status" value="1"/>
</dbReference>
<feature type="domain" description="Peptidase M1 membrane alanine aminopeptidase" evidence="1">
    <location>
        <begin position="1"/>
        <end position="102"/>
    </location>
</feature>
<organism evidence="2 3">
    <name type="scientific">Albula glossodonta</name>
    <name type="common">roundjaw bonefish</name>
    <dbReference type="NCBI Taxonomy" id="121402"/>
    <lineage>
        <taxon>Eukaryota</taxon>
        <taxon>Metazoa</taxon>
        <taxon>Chordata</taxon>
        <taxon>Craniata</taxon>
        <taxon>Vertebrata</taxon>
        <taxon>Euteleostomi</taxon>
        <taxon>Actinopterygii</taxon>
        <taxon>Neopterygii</taxon>
        <taxon>Teleostei</taxon>
        <taxon>Albuliformes</taxon>
        <taxon>Albulidae</taxon>
        <taxon>Albula</taxon>
    </lineage>
</organism>
<evidence type="ECO:0000313" key="3">
    <source>
        <dbReference type="Proteomes" id="UP000824540"/>
    </source>
</evidence>
<dbReference type="GO" id="GO:0005737">
    <property type="term" value="C:cytoplasm"/>
    <property type="evidence" value="ECO:0007669"/>
    <property type="project" value="TreeGrafter"/>
</dbReference>
<dbReference type="Proteomes" id="UP000824540">
    <property type="component" value="Unassembled WGS sequence"/>
</dbReference>
<evidence type="ECO:0000313" key="2">
    <source>
        <dbReference type="EMBL" id="KAG9332341.1"/>
    </source>
</evidence>
<dbReference type="Gene3D" id="1.10.390.10">
    <property type="entry name" value="Neutral Protease Domain 2"/>
    <property type="match status" value="1"/>
</dbReference>
<dbReference type="GO" id="GO:0008270">
    <property type="term" value="F:zinc ion binding"/>
    <property type="evidence" value="ECO:0007669"/>
    <property type="project" value="InterPro"/>
</dbReference>
<comment type="caution">
    <text evidence="2">The sequence shown here is derived from an EMBL/GenBank/DDBJ whole genome shotgun (WGS) entry which is preliminary data.</text>
</comment>
<dbReference type="GO" id="GO:0006508">
    <property type="term" value="P:proteolysis"/>
    <property type="evidence" value="ECO:0007669"/>
    <property type="project" value="TreeGrafter"/>
</dbReference>
<dbReference type="GO" id="GO:0042277">
    <property type="term" value="F:peptide binding"/>
    <property type="evidence" value="ECO:0007669"/>
    <property type="project" value="TreeGrafter"/>
</dbReference>
<dbReference type="PANTHER" id="PTHR11533">
    <property type="entry name" value="PROTEASE M1 ZINC METALLOPROTEASE"/>
    <property type="match status" value="1"/>
</dbReference>
<dbReference type="InterPro" id="IPR027268">
    <property type="entry name" value="Peptidase_M4/M1_CTD_sf"/>
</dbReference>